<evidence type="ECO:0000256" key="6">
    <source>
        <dbReference type="ARBA" id="ARBA00022782"/>
    </source>
</evidence>
<evidence type="ECO:0000256" key="3">
    <source>
        <dbReference type="ARBA" id="ARBA00022500"/>
    </source>
</evidence>
<accession>A0A9D3M3G5</accession>
<gene>
    <name evidence="11" type="ORF">ANANG_G00171160</name>
</gene>
<keyword evidence="6" id="KW-0221">Differentiation</keyword>
<feature type="non-terminal residue" evidence="11">
    <location>
        <position position="1"/>
    </location>
</feature>
<evidence type="ECO:0000256" key="2">
    <source>
        <dbReference type="ARBA" id="ARBA00018808"/>
    </source>
</evidence>
<dbReference type="PANTHER" id="PTHR15106">
    <property type="entry name" value="RETINOIC ACID RECEPTOR RESPONDER PROTEIN 2"/>
    <property type="match status" value="1"/>
</dbReference>
<feature type="compositionally biased region" description="Basic and acidic residues" evidence="10">
    <location>
        <begin position="18"/>
        <end position="29"/>
    </location>
</feature>
<keyword evidence="8" id="KW-0395">Inflammatory response</keyword>
<evidence type="ECO:0000313" key="12">
    <source>
        <dbReference type="Proteomes" id="UP001044222"/>
    </source>
</evidence>
<dbReference type="GO" id="GO:0005102">
    <property type="term" value="F:signaling receptor binding"/>
    <property type="evidence" value="ECO:0007669"/>
    <property type="project" value="InterPro"/>
</dbReference>
<dbReference type="GO" id="GO:0006954">
    <property type="term" value="P:inflammatory response"/>
    <property type="evidence" value="ECO:0007669"/>
    <property type="project" value="UniProtKB-KW"/>
</dbReference>
<evidence type="ECO:0000256" key="7">
    <source>
        <dbReference type="ARBA" id="ARBA00023157"/>
    </source>
</evidence>
<evidence type="ECO:0000256" key="8">
    <source>
        <dbReference type="ARBA" id="ARBA00023198"/>
    </source>
</evidence>
<proteinExistence type="predicted"/>
<evidence type="ECO:0000256" key="10">
    <source>
        <dbReference type="SAM" id="MobiDB-lite"/>
    </source>
</evidence>
<dbReference type="GO" id="GO:0005576">
    <property type="term" value="C:extracellular region"/>
    <property type="evidence" value="ECO:0007669"/>
    <property type="project" value="UniProtKB-SubCell"/>
</dbReference>
<dbReference type="GO" id="GO:0030154">
    <property type="term" value="P:cell differentiation"/>
    <property type="evidence" value="ECO:0007669"/>
    <property type="project" value="UniProtKB-KW"/>
</dbReference>
<dbReference type="EMBL" id="JAFIRN010000009">
    <property type="protein sequence ID" value="KAG5841832.1"/>
    <property type="molecule type" value="Genomic_DNA"/>
</dbReference>
<sequence>GDQCSTEQKPQSCCSTSPERERERERERDTEMSRQLLFLLLTVGARLSLSEGQAAYDQLPDLYKKGVDLALVQLKSHSSIPHHFLFFKSLTTSDVESGFSVKYIYHNFYFKPTKCSKDTADPDPKRCPFRNDRPLIDCAVCYKTFSGTVESEPKPYVNCVHKPALTEDMKAKRVEHCNNMGYSSGTVTLLGSTGKN</sequence>
<dbReference type="GO" id="GO:0050994">
    <property type="term" value="P:regulation of lipid catabolic process"/>
    <property type="evidence" value="ECO:0007669"/>
    <property type="project" value="InterPro"/>
</dbReference>
<feature type="region of interest" description="Disordered" evidence="10">
    <location>
        <begin position="1"/>
        <end position="29"/>
    </location>
</feature>
<evidence type="ECO:0000256" key="5">
    <source>
        <dbReference type="ARBA" id="ARBA00022729"/>
    </source>
</evidence>
<dbReference type="SUPFAM" id="SSF54403">
    <property type="entry name" value="Cystatin/monellin"/>
    <property type="match status" value="1"/>
</dbReference>
<evidence type="ECO:0000256" key="4">
    <source>
        <dbReference type="ARBA" id="ARBA00022525"/>
    </source>
</evidence>
<reference evidence="11" key="1">
    <citation type="submission" date="2021-01" db="EMBL/GenBank/DDBJ databases">
        <title>A chromosome-scale assembly of European eel, Anguilla anguilla.</title>
        <authorList>
            <person name="Henkel C."/>
            <person name="Jong-Raadsen S.A."/>
            <person name="Dufour S."/>
            <person name="Weltzien F.-A."/>
            <person name="Palstra A.P."/>
            <person name="Pelster B."/>
            <person name="Spaink H.P."/>
            <person name="Van Den Thillart G.E."/>
            <person name="Jansen H."/>
            <person name="Zahm M."/>
            <person name="Klopp C."/>
            <person name="Cedric C."/>
            <person name="Louis A."/>
            <person name="Berthelot C."/>
            <person name="Parey E."/>
            <person name="Roest Crollius H."/>
            <person name="Montfort J."/>
            <person name="Robinson-Rechavi M."/>
            <person name="Bucao C."/>
            <person name="Bouchez O."/>
            <person name="Gislard M."/>
            <person name="Lluch J."/>
            <person name="Milhes M."/>
            <person name="Lampietro C."/>
            <person name="Lopez Roques C."/>
            <person name="Donnadieu C."/>
            <person name="Braasch I."/>
            <person name="Desvignes T."/>
            <person name="Postlethwait J."/>
            <person name="Bobe J."/>
            <person name="Guiguen Y."/>
            <person name="Dirks R."/>
        </authorList>
    </citation>
    <scope>NUCLEOTIDE SEQUENCE</scope>
    <source>
        <strain evidence="11">Tag_6206</strain>
        <tissue evidence="11">Liver</tissue>
    </source>
</reference>
<dbReference type="InterPro" id="IPR046350">
    <property type="entry name" value="Cystatin_sf"/>
</dbReference>
<evidence type="ECO:0000313" key="11">
    <source>
        <dbReference type="EMBL" id="KAG5841832.1"/>
    </source>
</evidence>
<organism evidence="11 12">
    <name type="scientific">Anguilla anguilla</name>
    <name type="common">European freshwater eel</name>
    <name type="synonym">Muraena anguilla</name>
    <dbReference type="NCBI Taxonomy" id="7936"/>
    <lineage>
        <taxon>Eukaryota</taxon>
        <taxon>Metazoa</taxon>
        <taxon>Chordata</taxon>
        <taxon>Craniata</taxon>
        <taxon>Vertebrata</taxon>
        <taxon>Euteleostomi</taxon>
        <taxon>Actinopterygii</taxon>
        <taxon>Neopterygii</taxon>
        <taxon>Teleostei</taxon>
        <taxon>Anguilliformes</taxon>
        <taxon>Anguillidae</taxon>
        <taxon>Anguilla</taxon>
    </lineage>
</organism>
<protein>
    <recommendedName>
        <fullName evidence="2">Retinoic acid receptor responder protein 2</fullName>
    </recommendedName>
    <alternativeName>
        <fullName evidence="9">Chemerin</fullName>
    </alternativeName>
</protein>
<dbReference type="PANTHER" id="PTHR15106:SF2">
    <property type="entry name" value="RETINOIC ACID RECEPTOR RESPONDER PROTEIN 2"/>
    <property type="match status" value="1"/>
</dbReference>
<keyword evidence="4" id="KW-0964">Secreted</keyword>
<comment type="subcellular location">
    <subcellularLocation>
        <location evidence="1">Secreted</location>
    </subcellularLocation>
</comment>
<evidence type="ECO:0000256" key="9">
    <source>
        <dbReference type="ARBA" id="ARBA00032785"/>
    </source>
</evidence>
<dbReference type="Gene3D" id="3.10.450.10">
    <property type="match status" value="1"/>
</dbReference>
<dbReference type="Proteomes" id="UP001044222">
    <property type="component" value="Chromosome 9"/>
</dbReference>
<keyword evidence="5" id="KW-0732">Signal</keyword>
<dbReference type="InterPro" id="IPR029562">
    <property type="entry name" value="Chemerin"/>
</dbReference>
<dbReference type="AlphaFoldDB" id="A0A9D3M3G5"/>
<keyword evidence="12" id="KW-1185">Reference proteome</keyword>
<keyword evidence="3" id="KW-0145">Chemotaxis</keyword>
<dbReference type="GO" id="GO:0006935">
    <property type="term" value="P:chemotaxis"/>
    <property type="evidence" value="ECO:0007669"/>
    <property type="project" value="UniProtKB-KW"/>
</dbReference>
<keyword evidence="7" id="KW-1015">Disulfide bond</keyword>
<evidence type="ECO:0000256" key="1">
    <source>
        <dbReference type="ARBA" id="ARBA00004613"/>
    </source>
</evidence>
<name>A0A9D3M3G5_ANGAN</name>
<comment type="caution">
    <text evidence="11">The sequence shown here is derived from an EMBL/GenBank/DDBJ whole genome shotgun (WGS) entry which is preliminary data.</text>
</comment>
<feature type="compositionally biased region" description="Polar residues" evidence="10">
    <location>
        <begin position="1"/>
        <end position="17"/>
    </location>
</feature>